<dbReference type="OrthoDB" id="4802154at2759"/>
<dbReference type="EMBL" id="JH658385">
    <property type="protein sequence ID" value="EXK86526.1"/>
    <property type="molecule type" value="Genomic_DNA"/>
</dbReference>
<organism evidence="1 2">
    <name type="scientific">Fusarium oxysporum f. sp. raphani 54005</name>
    <dbReference type="NCBI Taxonomy" id="1089458"/>
    <lineage>
        <taxon>Eukaryota</taxon>
        <taxon>Fungi</taxon>
        <taxon>Dikarya</taxon>
        <taxon>Ascomycota</taxon>
        <taxon>Pezizomycotina</taxon>
        <taxon>Sordariomycetes</taxon>
        <taxon>Hypocreomycetidae</taxon>
        <taxon>Hypocreales</taxon>
        <taxon>Nectriaceae</taxon>
        <taxon>Fusarium</taxon>
        <taxon>Fusarium oxysporum species complex</taxon>
    </lineage>
</organism>
<sequence>MIEVLAQLQNLHCGNDSQGVSKKVSIHASSVGYANYMASMRLKKTELKVKEAKKRRVLRMRKLTRLSLRKLASLLQRRTVLLSRTRWSICQLLERCALMGIMRFTTAITYIMMSATVALAVPSEKRNSEADELIVRGLELRGTCCTCPNGQAGCGGYCYSNCPQCIWNKC</sequence>
<proteinExistence type="predicted"/>
<accession>X0BX97</accession>
<gene>
    <name evidence="1" type="ORF">FOQG_09794</name>
</gene>
<dbReference type="HOGENOM" id="CLU_1570739_0_0_1"/>
<name>X0BX97_FUSOX</name>
<dbReference type="AlphaFoldDB" id="X0BX97"/>
<dbReference type="Proteomes" id="UP000030663">
    <property type="component" value="Unassembled WGS sequence"/>
</dbReference>
<evidence type="ECO:0000313" key="2">
    <source>
        <dbReference type="Proteomes" id="UP000030663"/>
    </source>
</evidence>
<protein>
    <submittedName>
        <fullName evidence="1">Uncharacterized protein</fullName>
    </submittedName>
</protein>
<keyword evidence="2" id="KW-1185">Reference proteome</keyword>
<reference evidence="1 2" key="1">
    <citation type="submission" date="2011-11" db="EMBL/GenBank/DDBJ databases">
        <title>The Genome Sequence of Fusarium oxysporum PHW815.</title>
        <authorList>
            <consortium name="The Broad Institute Genome Sequencing Platform"/>
            <person name="Ma L.-J."/>
            <person name="Gale L.R."/>
            <person name="Schwartz D.C."/>
            <person name="Zhou S."/>
            <person name="Corby-Kistler H."/>
            <person name="Young S.K."/>
            <person name="Zeng Q."/>
            <person name="Gargeya S."/>
            <person name="Fitzgerald M."/>
            <person name="Haas B."/>
            <person name="Abouelleil A."/>
            <person name="Alvarado L."/>
            <person name="Arachchi H.M."/>
            <person name="Berlin A."/>
            <person name="Brown A."/>
            <person name="Chapman S.B."/>
            <person name="Chen Z."/>
            <person name="Dunbar C."/>
            <person name="Freedman E."/>
            <person name="Gearin G."/>
            <person name="Goldberg J."/>
            <person name="Griggs A."/>
            <person name="Gujja S."/>
            <person name="Heiman D."/>
            <person name="Howarth C."/>
            <person name="Larson L."/>
            <person name="Lui A."/>
            <person name="MacDonald P.J.P."/>
            <person name="Montmayeur A."/>
            <person name="Murphy C."/>
            <person name="Neiman D."/>
            <person name="Pearson M."/>
            <person name="Priest M."/>
            <person name="Roberts A."/>
            <person name="Saif S."/>
            <person name="Shea T."/>
            <person name="Shenoy N."/>
            <person name="Sisk P."/>
            <person name="Stolte C."/>
            <person name="Sykes S."/>
            <person name="Wortman J."/>
            <person name="Nusbaum C."/>
            <person name="Birren B."/>
        </authorList>
    </citation>
    <scope>NUCLEOTIDE SEQUENCE [LARGE SCALE GENOMIC DNA]</scope>
    <source>
        <strain evidence="1 2">54005</strain>
    </source>
</reference>
<evidence type="ECO:0000313" key="1">
    <source>
        <dbReference type="EMBL" id="EXK86526.1"/>
    </source>
</evidence>